<dbReference type="InterPro" id="IPR027417">
    <property type="entry name" value="P-loop_NTPase"/>
</dbReference>
<dbReference type="GO" id="GO:0140664">
    <property type="term" value="F:ATP-dependent DNA damage sensor activity"/>
    <property type="evidence" value="ECO:0007669"/>
    <property type="project" value="InterPro"/>
</dbReference>
<dbReference type="GO" id="GO:0004519">
    <property type="term" value="F:endonuclease activity"/>
    <property type="evidence" value="ECO:0007669"/>
    <property type="project" value="InterPro"/>
</dbReference>
<keyword evidence="3" id="KW-0238">DNA-binding</keyword>
<dbReference type="InterPro" id="IPR005747">
    <property type="entry name" value="MutS2"/>
</dbReference>
<dbReference type="PANTHER" id="PTHR48466">
    <property type="entry name" value="OS10G0509000 PROTEIN-RELATED"/>
    <property type="match status" value="1"/>
</dbReference>
<evidence type="ECO:0000256" key="2">
    <source>
        <dbReference type="ARBA" id="ARBA00022840"/>
    </source>
</evidence>
<dbReference type="OrthoDB" id="9808166at2"/>
<dbReference type="InterPro" id="IPR045076">
    <property type="entry name" value="MutS"/>
</dbReference>
<evidence type="ECO:0000259" key="5">
    <source>
        <dbReference type="SMART" id="SM00533"/>
    </source>
</evidence>
<sequence>MISITEKTLQDLQFPTVLETISDGCNTDIGKEKALQIKPFRDKEELMQSLMQTSEYVSSFQNNNAIPNHGFDAITHEIKFLAIEDSFLEVGSFRKIANLSATTNVLLSFLKKFDDYYPNLNARASRVELTKDIITAIDAIVDKYGEIKDNASPALLSIRQNMNLVRGKVNQSFGVALTQYNGLGYLDDIKESFVQNRRVLAVLAMYRRKVKGSILGSSKTGSIAYIEPEATLKYSRELANLEYEEKEEITRILKNLSNVIRPYLPLLIEYQDFLSDIDVVAGKAKYANRINGILPEITEERRLFFREAYHPILYLNNKQKNEVTHPQTIELKQENRIIVISGPNAGGKTISLKTVGLLQLMLQSGILIPVHERSETFLFDRILTDIGDNQSIENHLSTYSYRLKNMNYFLKKCNKKTMFLIDEFGTGSDPELGGALAEIFLEEFYHREAFGIITTHYSNLKILANELPYATNANMMFDEKSLEPMYKLALGQAGSSFTFEVAQKNGIPFGLINRAKKKIEVGKVRFDKTIATLQKERSKLEKTSLNLKEEETRAREESKKMENINTRIQQKLESYQELYDSNQKIIYIGQKIDDIAEKYFNNKNKKELIGEFLKIVEIENSKRKKATPKETKAKVEKQKEIIAEVQVKVEEIRKEKKEKKLKPVIEKPRPILKVGDRVRMMDGRSIGSIDSIEKNKATVNYGIFTSKVSLDELELVEAVKK</sequence>
<dbReference type="PANTHER" id="PTHR48466:SF2">
    <property type="entry name" value="OS10G0509000 PROTEIN"/>
    <property type="match status" value="1"/>
</dbReference>
<feature type="coiled-coil region" evidence="4">
    <location>
        <begin position="635"/>
        <end position="662"/>
    </location>
</feature>
<dbReference type="Pfam" id="PF00488">
    <property type="entry name" value="MutS_V"/>
    <property type="match status" value="1"/>
</dbReference>
<dbReference type="SUPFAM" id="SSF48334">
    <property type="entry name" value="DNA repair protein MutS, domain III"/>
    <property type="match status" value="1"/>
</dbReference>
<dbReference type="AlphaFoldDB" id="A0A344LV51"/>
<dbReference type="GO" id="GO:0016887">
    <property type="term" value="F:ATP hydrolysis activity"/>
    <property type="evidence" value="ECO:0007669"/>
    <property type="project" value="InterPro"/>
</dbReference>
<dbReference type="InterPro" id="IPR036187">
    <property type="entry name" value="DNA_mismatch_repair_MutS_sf"/>
</dbReference>
<keyword evidence="4" id="KW-0175">Coiled coil</keyword>
<evidence type="ECO:0000256" key="3">
    <source>
        <dbReference type="ARBA" id="ARBA00023125"/>
    </source>
</evidence>
<evidence type="ECO:0000313" key="7">
    <source>
        <dbReference type="EMBL" id="AXB57793.1"/>
    </source>
</evidence>
<dbReference type="Proteomes" id="UP000251561">
    <property type="component" value="Chromosome"/>
</dbReference>
<organism evidence="7 8">
    <name type="scientific">Flavobacterium fluviale</name>
    <dbReference type="NCBI Taxonomy" id="2249356"/>
    <lineage>
        <taxon>Bacteria</taxon>
        <taxon>Pseudomonadati</taxon>
        <taxon>Bacteroidota</taxon>
        <taxon>Flavobacteriia</taxon>
        <taxon>Flavobacteriales</taxon>
        <taxon>Flavobacteriaceae</taxon>
        <taxon>Flavobacterium</taxon>
    </lineage>
</organism>
<protein>
    <submittedName>
        <fullName evidence="7">DNA mismatch repair protein MutS</fullName>
    </submittedName>
</protein>
<keyword evidence="2" id="KW-0067">ATP-binding</keyword>
<dbReference type="GO" id="GO:0030983">
    <property type="term" value="F:mismatched DNA binding"/>
    <property type="evidence" value="ECO:0007669"/>
    <property type="project" value="InterPro"/>
</dbReference>
<dbReference type="SMART" id="SM00534">
    <property type="entry name" value="MUTSac"/>
    <property type="match status" value="1"/>
</dbReference>
<dbReference type="GO" id="GO:0005524">
    <property type="term" value="F:ATP binding"/>
    <property type="evidence" value="ECO:0007669"/>
    <property type="project" value="UniProtKB-KW"/>
</dbReference>
<evidence type="ECO:0000256" key="1">
    <source>
        <dbReference type="ARBA" id="ARBA00022741"/>
    </source>
</evidence>
<dbReference type="NCBIfam" id="TIGR01069">
    <property type="entry name" value="mutS2"/>
    <property type="match status" value="1"/>
</dbReference>
<reference evidence="7 8" key="1">
    <citation type="submission" date="2018-06" db="EMBL/GenBank/DDBJ databases">
        <title>Genome sequencing of Flavobacterium.</title>
        <authorList>
            <person name="Baek M.-G."/>
            <person name="Yi H."/>
        </authorList>
    </citation>
    <scope>NUCLEOTIDE SEQUENCE [LARGE SCALE GENOMIC DNA]</scope>
    <source>
        <strain evidence="7 8">HYN0086</strain>
    </source>
</reference>
<gene>
    <name evidence="7" type="ORF">HYN86_14790</name>
</gene>
<dbReference type="PIRSF" id="PIRSF005814">
    <property type="entry name" value="MutS_YshD"/>
    <property type="match status" value="1"/>
</dbReference>
<name>A0A344LV51_9FLAO</name>
<keyword evidence="8" id="KW-1185">Reference proteome</keyword>
<feature type="domain" description="DNA mismatch repair proteins mutS family" evidence="6">
    <location>
        <begin position="335"/>
        <end position="520"/>
    </location>
</feature>
<dbReference type="RefSeq" id="WP_113678735.1">
    <property type="nucleotide sequence ID" value="NZ_CP030261.1"/>
</dbReference>
<keyword evidence="1" id="KW-0547">Nucleotide-binding</keyword>
<feature type="domain" description="DNA mismatch repair protein MutS core" evidence="5">
    <location>
        <begin position="12"/>
        <end position="316"/>
    </location>
</feature>
<dbReference type="InterPro" id="IPR000432">
    <property type="entry name" value="DNA_mismatch_repair_MutS_C"/>
</dbReference>
<dbReference type="SMART" id="SM00533">
    <property type="entry name" value="MUTSd"/>
    <property type="match status" value="1"/>
</dbReference>
<evidence type="ECO:0000259" key="6">
    <source>
        <dbReference type="SMART" id="SM00534"/>
    </source>
</evidence>
<dbReference type="GO" id="GO:0045910">
    <property type="term" value="P:negative regulation of DNA recombination"/>
    <property type="evidence" value="ECO:0007669"/>
    <property type="project" value="InterPro"/>
</dbReference>
<evidence type="ECO:0000256" key="4">
    <source>
        <dbReference type="SAM" id="Coils"/>
    </source>
</evidence>
<dbReference type="GO" id="GO:0006298">
    <property type="term" value="P:mismatch repair"/>
    <property type="evidence" value="ECO:0007669"/>
    <property type="project" value="InterPro"/>
</dbReference>
<dbReference type="KEGG" id="ffl:HYN86_14790"/>
<proteinExistence type="predicted"/>
<dbReference type="Gene3D" id="3.40.50.300">
    <property type="entry name" value="P-loop containing nucleotide triphosphate hydrolases"/>
    <property type="match status" value="1"/>
</dbReference>
<accession>A0A344LV51</accession>
<dbReference type="EMBL" id="CP030261">
    <property type="protein sequence ID" value="AXB57793.1"/>
    <property type="molecule type" value="Genomic_DNA"/>
</dbReference>
<dbReference type="InterPro" id="IPR007696">
    <property type="entry name" value="DNA_mismatch_repair_MutS_core"/>
</dbReference>
<dbReference type="SUPFAM" id="SSF52540">
    <property type="entry name" value="P-loop containing nucleoside triphosphate hydrolases"/>
    <property type="match status" value="1"/>
</dbReference>
<evidence type="ECO:0000313" key="8">
    <source>
        <dbReference type="Proteomes" id="UP000251561"/>
    </source>
</evidence>
<feature type="coiled-coil region" evidence="4">
    <location>
        <begin position="523"/>
        <end position="578"/>
    </location>
</feature>